<sequence>MFKHWFHRKDAAAPSAIQERLCHIEQALQRMNDQQGVKNHIHIDTLHVHDPVLEKLEFRLQNLDIDELSGALNLGNNFGVRVNPKLSIKRDQRQSPADGTKAAGAEPNVDEGNGEGSTMDKTQSGFTFRFPQ</sequence>
<gene>
    <name evidence="2" type="ORF">NZD86_01385</name>
</gene>
<name>A0ABY6Z2X8_9BACL</name>
<protein>
    <submittedName>
        <fullName evidence="2">Uncharacterized protein</fullName>
    </submittedName>
</protein>
<evidence type="ECO:0000313" key="2">
    <source>
        <dbReference type="EMBL" id="WAH37230.1"/>
    </source>
</evidence>
<accession>A0ABY6Z2X8</accession>
<feature type="region of interest" description="Disordered" evidence="1">
    <location>
        <begin position="85"/>
        <end position="132"/>
    </location>
</feature>
<proteinExistence type="predicted"/>
<evidence type="ECO:0000256" key="1">
    <source>
        <dbReference type="SAM" id="MobiDB-lite"/>
    </source>
</evidence>
<dbReference type="Proteomes" id="UP001164803">
    <property type="component" value="Chromosome"/>
</dbReference>
<dbReference type="RefSeq" id="WP_268044689.1">
    <property type="nucleotide sequence ID" value="NZ_CP104064.1"/>
</dbReference>
<organism evidence="2 3">
    <name type="scientific">Alicyclobacillus dauci</name>
    <dbReference type="NCBI Taxonomy" id="1475485"/>
    <lineage>
        <taxon>Bacteria</taxon>
        <taxon>Bacillati</taxon>
        <taxon>Bacillota</taxon>
        <taxon>Bacilli</taxon>
        <taxon>Bacillales</taxon>
        <taxon>Alicyclobacillaceae</taxon>
        <taxon>Alicyclobacillus</taxon>
    </lineage>
</organism>
<dbReference type="EMBL" id="CP104064">
    <property type="protein sequence ID" value="WAH37230.1"/>
    <property type="molecule type" value="Genomic_DNA"/>
</dbReference>
<keyword evidence="3" id="KW-1185">Reference proteome</keyword>
<reference evidence="2" key="1">
    <citation type="submission" date="2022-08" db="EMBL/GenBank/DDBJ databases">
        <title>Alicyclobacillus dauci DSM2870, complete genome.</title>
        <authorList>
            <person name="Wang Q."/>
            <person name="Cai R."/>
            <person name="Wang Z."/>
        </authorList>
    </citation>
    <scope>NUCLEOTIDE SEQUENCE</scope>
    <source>
        <strain evidence="2">DSM 28700</strain>
    </source>
</reference>
<evidence type="ECO:0000313" key="3">
    <source>
        <dbReference type="Proteomes" id="UP001164803"/>
    </source>
</evidence>